<evidence type="ECO:0000256" key="1">
    <source>
        <dbReference type="ARBA" id="ARBA00001933"/>
    </source>
</evidence>
<keyword evidence="3" id="KW-0413">Isomerase</keyword>
<evidence type="ECO:0000256" key="3">
    <source>
        <dbReference type="ARBA" id="ARBA00023235"/>
    </source>
</evidence>
<dbReference type="GO" id="GO:0030170">
    <property type="term" value="F:pyridoxal phosphate binding"/>
    <property type="evidence" value="ECO:0007669"/>
    <property type="project" value="TreeGrafter"/>
</dbReference>
<comment type="cofactor">
    <cofactor evidence="1">
        <name>pyridoxal 5'-phosphate</name>
        <dbReference type="ChEBI" id="CHEBI:597326"/>
    </cofactor>
</comment>
<gene>
    <name evidence="5" type="ORF">NC99_08200</name>
</gene>
<dbReference type="InterPro" id="IPR000821">
    <property type="entry name" value="Ala_racemase"/>
</dbReference>
<dbReference type="PATRIC" id="fig|1409788.3.peg.836"/>
<dbReference type="STRING" id="1409788.NC99_08200"/>
<evidence type="ECO:0000313" key="5">
    <source>
        <dbReference type="EMBL" id="KOH46345.1"/>
    </source>
</evidence>
<evidence type="ECO:0000259" key="4">
    <source>
        <dbReference type="Pfam" id="PF01168"/>
    </source>
</evidence>
<evidence type="ECO:0000256" key="2">
    <source>
        <dbReference type="ARBA" id="ARBA00022898"/>
    </source>
</evidence>
<dbReference type="PANTHER" id="PTHR30511">
    <property type="entry name" value="ALANINE RACEMASE"/>
    <property type="match status" value="1"/>
</dbReference>
<protein>
    <submittedName>
        <fullName evidence="5">Amino acid racemase</fullName>
    </submittedName>
</protein>
<feature type="domain" description="Alanine racemase N-terminal" evidence="4">
    <location>
        <begin position="7"/>
        <end position="223"/>
    </location>
</feature>
<dbReference type="GO" id="GO:0005829">
    <property type="term" value="C:cytosol"/>
    <property type="evidence" value="ECO:0007669"/>
    <property type="project" value="TreeGrafter"/>
</dbReference>
<proteinExistence type="predicted"/>
<comment type="caution">
    <text evidence="5">The sequence shown here is derived from an EMBL/GenBank/DDBJ whole genome shotgun (WGS) entry which is preliminary data.</text>
</comment>
<dbReference type="RefSeq" id="WP_053179987.1">
    <property type="nucleotide sequence ID" value="NZ_LGIA01000031.1"/>
</dbReference>
<dbReference type="PANTHER" id="PTHR30511:SF3">
    <property type="entry name" value="LYSINE RACEMASE"/>
    <property type="match status" value="1"/>
</dbReference>
<dbReference type="GO" id="GO:0008784">
    <property type="term" value="F:alanine racemase activity"/>
    <property type="evidence" value="ECO:0007669"/>
    <property type="project" value="TreeGrafter"/>
</dbReference>
<dbReference type="InterPro" id="IPR001608">
    <property type="entry name" value="Ala_racemase_N"/>
</dbReference>
<dbReference type="InterPro" id="IPR029066">
    <property type="entry name" value="PLP-binding_barrel"/>
</dbReference>
<dbReference type="CDD" id="cd06815">
    <property type="entry name" value="PLPDE_III_AR_like_1"/>
    <property type="match status" value="1"/>
</dbReference>
<dbReference type="Gene3D" id="3.20.20.10">
    <property type="entry name" value="Alanine racemase"/>
    <property type="match status" value="1"/>
</dbReference>
<dbReference type="Proteomes" id="UP000036958">
    <property type="component" value="Unassembled WGS sequence"/>
</dbReference>
<evidence type="ECO:0000313" key="6">
    <source>
        <dbReference type="Proteomes" id="UP000036958"/>
    </source>
</evidence>
<name>A0A0L8VCZ2_9BACT</name>
<dbReference type="SUPFAM" id="SSF51419">
    <property type="entry name" value="PLP-binding barrel"/>
    <property type="match status" value="1"/>
</dbReference>
<organism evidence="5 6">
    <name type="scientific">Sunxiuqinia dokdonensis</name>
    <dbReference type="NCBI Taxonomy" id="1409788"/>
    <lineage>
        <taxon>Bacteria</taxon>
        <taxon>Pseudomonadati</taxon>
        <taxon>Bacteroidota</taxon>
        <taxon>Bacteroidia</taxon>
        <taxon>Marinilabiliales</taxon>
        <taxon>Prolixibacteraceae</taxon>
        <taxon>Sunxiuqinia</taxon>
    </lineage>
</organism>
<reference evidence="6" key="1">
    <citation type="submission" date="2015-07" db="EMBL/GenBank/DDBJ databases">
        <title>Genome sequencing of Sunxiuqinia dokdonensis strain SK.</title>
        <authorList>
            <person name="Ahn S."/>
            <person name="Kim B.-C."/>
        </authorList>
    </citation>
    <scope>NUCLEOTIDE SEQUENCE [LARGE SCALE GENOMIC DNA]</scope>
    <source>
        <strain evidence="6">SK</strain>
    </source>
</reference>
<dbReference type="Pfam" id="PF01168">
    <property type="entry name" value="Ala_racemase_N"/>
    <property type="match status" value="1"/>
</dbReference>
<keyword evidence="2" id="KW-0663">Pyridoxal phosphate</keyword>
<sequence>MAFITLDTKKLKKNYDYLEELLSQNGITWAVVSKMLCGNKRYLEEVIKLGVRQLCDSRVSNLKMIKSISDQVETVYIKPPPKHAIEKIVKYADISFNTEKDTIERLSKEAQKQGKTHKIIIMIEMGELREGVLQEDFLNFYDSVFKFPNIEVVGIGTNLTCMYGILPSHDKLVQLCLYEQLLEAKFNKEIQYVSGGASVTVPLIFQGLLPKGINHFRIGETFFLGTDVYNNVTFDQMENDAFQLYAEIIELTKKRMTPIGELGKNLLGETVIFDDADQSATSYRALIDLGLLDIDESHIKLKNKNLKVVGASSDMLVVDLGKNEENYQVGSQLEFEMDYMGVLRVMNSKYIEKRIKSE</sequence>
<dbReference type="OrthoDB" id="504078at2"/>
<keyword evidence="6" id="KW-1185">Reference proteome</keyword>
<dbReference type="EMBL" id="LGIA01000031">
    <property type="protein sequence ID" value="KOH46345.1"/>
    <property type="molecule type" value="Genomic_DNA"/>
</dbReference>
<dbReference type="AlphaFoldDB" id="A0A0L8VCZ2"/>
<accession>A0A0L8VCZ2</accession>